<comment type="caution">
    <text evidence="2">The sequence shown here is derived from an EMBL/GenBank/DDBJ whole genome shotgun (WGS) entry which is preliminary data.</text>
</comment>
<protein>
    <recommendedName>
        <fullName evidence="4">Calmodulin-lysine N-methyltransferase</fullName>
    </recommendedName>
</protein>
<accession>A0AB34IKN9</accession>
<dbReference type="Pfam" id="PF10294">
    <property type="entry name" value="Methyltransf_16"/>
    <property type="match status" value="1"/>
</dbReference>
<name>A0AB34IKN9_PRYPA</name>
<reference evidence="2 3" key="1">
    <citation type="journal article" date="2024" name="Science">
        <title>Giant polyketide synthase enzymes in the biosynthesis of giant marine polyether toxins.</title>
        <authorList>
            <person name="Fallon T.R."/>
            <person name="Shende V.V."/>
            <person name="Wierzbicki I.H."/>
            <person name="Pendleton A.L."/>
            <person name="Watervoot N.F."/>
            <person name="Auber R.P."/>
            <person name="Gonzalez D.J."/>
            <person name="Wisecaver J.H."/>
            <person name="Moore B.S."/>
        </authorList>
    </citation>
    <scope>NUCLEOTIDE SEQUENCE [LARGE SCALE GENOMIC DNA]</scope>
    <source>
        <strain evidence="2 3">12B1</strain>
    </source>
</reference>
<evidence type="ECO:0000313" key="3">
    <source>
        <dbReference type="Proteomes" id="UP001515480"/>
    </source>
</evidence>
<dbReference type="PANTHER" id="PTHR14614">
    <property type="entry name" value="HEPATOCELLULAR CARCINOMA-ASSOCIATED ANTIGEN"/>
    <property type="match status" value="1"/>
</dbReference>
<dbReference type="SUPFAM" id="SSF53335">
    <property type="entry name" value="S-adenosyl-L-methionine-dependent methyltransferases"/>
    <property type="match status" value="1"/>
</dbReference>
<dbReference type="InterPro" id="IPR029063">
    <property type="entry name" value="SAM-dependent_MTases_sf"/>
</dbReference>
<keyword evidence="3" id="KW-1185">Reference proteome</keyword>
<evidence type="ECO:0008006" key="4">
    <source>
        <dbReference type="Google" id="ProtNLM"/>
    </source>
</evidence>
<dbReference type="Proteomes" id="UP001515480">
    <property type="component" value="Unassembled WGS sequence"/>
</dbReference>
<dbReference type="CDD" id="cd02440">
    <property type="entry name" value="AdoMet_MTases"/>
    <property type="match status" value="1"/>
</dbReference>
<dbReference type="AlphaFoldDB" id="A0AB34IKN9"/>
<gene>
    <name evidence="2" type="ORF">AB1Y20_012482</name>
</gene>
<evidence type="ECO:0000256" key="1">
    <source>
        <dbReference type="SAM" id="SignalP"/>
    </source>
</evidence>
<sequence length="267" mass="27933">MALLLHCLSLPEAVARTSLRPPTFVSRSGGVTALRVEVAPDLALTLHEADVTRQAALVDLALEAPSSSPSQDPYGVVLWPAAQVVASTLAATPLSGARVVELGAGTGLCALTAAARGASVLATDYRTEPLELLQASAQATSVELGRPLEVQTACFDVKSAACLPPGDILVAADLLYLQSTSEALARRCAEAVDTGYKMVLIGDCGRPGRSAFLSILRDHGYNECFVEIEGWALTGNRHELISSRGDPNSLTCKVCVGLLRLNSIPTK</sequence>
<feature type="chain" id="PRO_5044248279" description="Calmodulin-lysine N-methyltransferase" evidence="1">
    <location>
        <begin position="16"/>
        <end position="267"/>
    </location>
</feature>
<dbReference type="Gene3D" id="3.40.50.150">
    <property type="entry name" value="Vaccinia Virus protein VP39"/>
    <property type="match status" value="1"/>
</dbReference>
<organism evidence="2 3">
    <name type="scientific">Prymnesium parvum</name>
    <name type="common">Toxic golden alga</name>
    <dbReference type="NCBI Taxonomy" id="97485"/>
    <lineage>
        <taxon>Eukaryota</taxon>
        <taxon>Haptista</taxon>
        <taxon>Haptophyta</taxon>
        <taxon>Prymnesiophyceae</taxon>
        <taxon>Prymnesiales</taxon>
        <taxon>Prymnesiaceae</taxon>
        <taxon>Prymnesium</taxon>
    </lineage>
</organism>
<dbReference type="InterPro" id="IPR019410">
    <property type="entry name" value="Methyltransf_16"/>
</dbReference>
<evidence type="ECO:0000313" key="2">
    <source>
        <dbReference type="EMBL" id="KAL1499797.1"/>
    </source>
</evidence>
<proteinExistence type="predicted"/>
<dbReference type="EMBL" id="JBGBPQ010000024">
    <property type="protein sequence ID" value="KAL1499797.1"/>
    <property type="molecule type" value="Genomic_DNA"/>
</dbReference>
<keyword evidence="1" id="KW-0732">Signal</keyword>
<feature type="signal peptide" evidence="1">
    <location>
        <begin position="1"/>
        <end position="15"/>
    </location>
</feature>